<protein>
    <submittedName>
        <fullName evidence="1">Uncharacterized protein</fullName>
    </submittedName>
</protein>
<evidence type="ECO:0000313" key="2">
    <source>
        <dbReference type="Proteomes" id="UP000694407"/>
    </source>
</evidence>
<dbReference type="Proteomes" id="UP000694407">
    <property type="component" value="Unplaced"/>
</dbReference>
<keyword evidence="2" id="KW-1185">Reference proteome</keyword>
<proteinExistence type="predicted"/>
<dbReference type="Ensembl" id="ENSMMMT00000000506.1">
    <property type="protein sequence ID" value="ENSMMMP00000000460.1"/>
    <property type="gene ID" value="ENSMMMG00000000449.1"/>
</dbReference>
<reference evidence="1" key="2">
    <citation type="submission" date="2025-09" db="UniProtKB">
        <authorList>
            <consortium name="Ensembl"/>
        </authorList>
    </citation>
    <scope>IDENTIFICATION</scope>
</reference>
<dbReference type="AlphaFoldDB" id="A0A8C5YKV0"/>
<reference evidence="1" key="1">
    <citation type="submission" date="2025-08" db="UniProtKB">
        <authorList>
            <consortium name="Ensembl"/>
        </authorList>
    </citation>
    <scope>IDENTIFICATION</scope>
</reference>
<organism evidence="1 2">
    <name type="scientific">Marmota marmota marmota</name>
    <name type="common">Alpine marmot</name>
    <dbReference type="NCBI Taxonomy" id="9994"/>
    <lineage>
        <taxon>Eukaryota</taxon>
        <taxon>Metazoa</taxon>
        <taxon>Chordata</taxon>
        <taxon>Craniata</taxon>
        <taxon>Vertebrata</taxon>
        <taxon>Euteleostomi</taxon>
        <taxon>Mammalia</taxon>
        <taxon>Eutheria</taxon>
        <taxon>Euarchontoglires</taxon>
        <taxon>Glires</taxon>
        <taxon>Rodentia</taxon>
        <taxon>Sciuromorpha</taxon>
        <taxon>Sciuridae</taxon>
        <taxon>Xerinae</taxon>
        <taxon>Marmotini</taxon>
        <taxon>Marmota</taxon>
    </lineage>
</organism>
<name>A0A8C5YKV0_MARMA</name>
<dbReference type="GeneTree" id="ENSGT01140000286715"/>
<accession>A0A8C5YKV0</accession>
<evidence type="ECO:0000313" key="1">
    <source>
        <dbReference type="Ensembl" id="ENSMMMP00000000460.1"/>
    </source>
</evidence>
<sequence length="61" mass="6938">MILTSLVPSKDAEALNDAAEDLGPWFWEGKKGLNTWLLQSLCTNYINLPLLTSCFRYFNTI</sequence>